<sequence length="1080" mass="123754">MIDSSLRRSIILCIVIATCYAFNRQCPPQQGCSCISKINGDYEIHCPMNERIASSFVVTVQQHDFIQTQCHNSPQWDSFNISELTSTDDIKDIFFQMCTLPTSLTLGEIVKKFGVRNVERLAFQSFDDLSGTLNRKHLQGFPNLQRLILSSNGLTNLSSDLFADLPQLVWLDLRENRVRLSPGIFNYTPRLEVLELGNNMMVNIEPSIFDPLKKLRLLNLWQNKFTTIEPGTFDKLETLNSLDLNGNELATLSTDVFAKLVNLEALNLFWNNFSSLPEGLLRYNIHLRTVNLYSNRRNMTRLPNGLFANLTELRTVELRSNGLKEVPADLFRGCLSLTNVSLQRNYIESLPEDLFKDLRNLSMLLLNFNELTSLPDEIFFDLSQLVTLDLSKNHLTSISRTLFSRLKSLDYLNMSENKLKEIEDMSFNFVPNLRVAVFSDNYLTFNTSTSNPYWDDYGKKSPFHSCTALEELYLDRNNISEIFGDWVISTLYLRILDLQFNQITQLSVEDLQFVSNNIKVNLTHNQIKVINLAHVEEIAKYQKVPRDVLIFVDANPINCDCSAYDFLLYLDGRLHPYVQNYFHIIPKNLTCQTPDRLAGIQVTNLKSKQLKCQILDPCPDRCTCWLIRDDETFLIDCSYKNLTSVPRNIKTLPSHSVELNFTGNELTRMVPLAEIGLDDVQISKLLLSNNNINKISVDELPLNMKVLELHNNNISRLNSDVLQFMKNTSLTELTLHGNPWACDCDARDFLNFIQTKVIEIPDSLAITCENMDVPMMVKMTATDLCPINTLIIIVVSTTIAITGLIIGLLAALYYRYQREIKVWLYAHQLCLWLVTEDELDKDKLYDAFISYSHKDEDFVVNELVPQLESGPRPFKLCLHFRDWLAGEWIPTQIARSVQDSRRTIVVLSPNFLESVWGRMEFRAAHSQALSEGRARVILILYGEIGPTDDLDPELKAYLSMNTYVKWGDPWFWDKLRYALPHSPELIKNAIRRNVFAKHQPCIRISGEKKELIYTNNVPETPPAASTPPADSLKLFISDEKEGSNKEYLGNLSPTDCSTKLIISTEELIKHNLNKVQCTTV</sequence>
<evidence type="ECO:0000256" key="3">
    <source>
        <dbReference type="ARBA" id="ARBA00022614"/>
    </source>
</evidence>
<evidence type="ECO:0000256" key="5">
    <source>
        <dbReference type="ARBA" id="ARBA00022729"/>
    </source>
</evidence>
<evidence type="ECO:0000256" key="6">
    <source>
        <dbReference type="ARBA" id="ARBA00022737"/>
    </source>
</evidence>
<keyword evidence="10" id="KW-0325">Glycoprotein</keyword>
<dbReference type="InterPro" id="IPR000157">
    <property type="entry name" value="TIR_dom"/>
</dbReference>
<keyword evidence="6" id="KW-0677">Repeat</keyword>
<dbReference type="EMBL" id="JAWNGG020000085">
    <property type="protein sequence ID" value="KAK9303015.1"/>
    <property type="molecule type" value="Genomic_DNA"/>
</dbReference>
<comment type="similarity">
    <text evidence="2">Belongs to the Toll-like receptor family.</text>
</comment>
<feature type="chain" id="PRO_5043486203" description="TIR domain-containing protein" evidence="12">
    <location>
        <begin position="22"/>
        <end position="1080"/>
    </location>
</feature>
<evidence type="ECO:0000313" key="14">
    <source>
        <dbReference type="EMBL" id="KAK9303015.1"/>
    </source>
</evidence>
<keyword evidence="15" id="KW-1185">Reference proteome</keyword>
<reference evidence="14 15" key="1">
    <citation type="submission" date="2024-05" db="EMBL/GenBank/DDBJ databases">
        <title>The nuclear and mitochondrial genome assemblies of Tetragonisca angustula (Apidae: Meliponini), a tiny yet remarkable pollinator in the Neotropics.</title>
        <authorList>
            <person name="Ferrari R."/>
            <person name="Ricardo P.C."/>
            <person name="Dias F.C."/>
            <person name="Araujo N.S."/>
            <person name="Soares D.O."/>
            <person name="Zhou Q.-S."/>
            <person name="Zhu C.-D."/>
            <person name="Coutinho L."/>
            <person name="Airas M.C."/>
            <person name="Batista T.M."/>
        </authorList>
    </citation>
    <scope>NUCLEOTIDE SEQUENCE [LARGE SCALE GENOMIC DNA]</scope>
    <source>
        <strain evidence="14">ASF017062</strain>
        <tissue evidence="14">Abdomen</tissue>
    </source>
</reference>
<dbReference type="Pfam" id="PF13676">
    <property type="entry name" value="TIR_2"/>
    <property type="match status" value="1"/>
</dbReference>
<keyword evidence="8 11" id="KW-0472">Membrane</keyword>
<dbReference type="PROSITE" id="PS51450">
    <property type="entry name" value="LRR"/>
    <property type="match status" value="3"/>
</dbReference>
<organism evidence="14 15">
    <name type="scientific">Tetragonisca angustula</name>
    <dbReference type="NCBI Taxonomy" id="166442"/>
    <lineage>
        <taxon>Eukaryota</taxon>
        <taxon>Metazoa</taxon>
        <taxon>Ecdysozoa</taxon>
        <taxon>Arthropoda</taxon>
        <taxon>Hexapoda</taxon>
        <taxon>Insecta</taxon>
        <taxon>Pterygota</taxon>
        <taxon>Neoptera</taxon>
        <taxon>Endopterygota</taxon>
        <taxon>Hymenoptera</taxon>
        <taxon>Apocrita</taxon>
        <taxon>Aculeata</taxon>
        <taxon>Apoidea</taxon>
        <taxon>Anthophila</taxon>
        <taxon>Apidae</taxon>
        <taxon>Tetragonisca</taxon>
    </lineage>
</organism>
<evidence type="ECO:0000256" key="8">
    <source>
        <dbReference type="ARBA" id="ARBA00023136"/>
    </source>
</evidence>
<evidence type="ECO:0000256" key="12">
    <source>
        <dbReference type="SAM" id="SignalP"/>
    </source>
</evidence>
<dbReference type="GO" id="GO:0038023">
    <property type="term" value="F:signaling receptor activity"/>
    <property type="evidence" value="ECO:0007669"/>
    <property type="project" value="TreeGrafter"/>
</dbReference>
<dbReference type="SMART" id="SM00255">
    <property type="entry name" value="TIR"/>
    <property type="match status" value="1"/>
</dbReference>
<evidence type="ECO:0000256" key="2">
    <source>
        <dbReference type="ARBA" id="ARBA00009634"/>
    </source>
</evidence>
<evidence type="ECO:0000259" key="13">
    <source>
        <dbReference type="PROSITE" id="PS50104"/>
    </source>
</evidence>
<dbReference type="GO" id="GO:0005886">
    <property type="term" value="C:plasma membrane"/>
    <property type="evidence" value="ECO:0007669"/>
    <property type="project" value="TreeGrafter"/>
</dbReference>
<keyword evidence="5 12" id="KW-0732">Signal</keyword>
<gene>
    <name evidence="14" type="ORF">QLX08_005185</name>
</gene>
<comment type="subcellular location">
    <subcellularLocation>
        <location evidence="1">Membrane</location>
        <topology evidence="1">Single-pass type I membrane protein</topology>
    </subcellularLocation>
</comment>
<dbReference type="AlphaFoldDB" id="A0AAW0ZZC4"/>
<evidence type="ECO:0000313" key="15">
    <source>
        <dbReference type="Proteomes" id="UP001432146"/>
    </source>
</evidence>
<name>A0AAW0ZZC4_9HYME</name>
<dbReference type="GO" id="GO:0007165">
    <property type="term" value="P:signal transduction"/>
    <property type="evidence" value="ECO:0007669"/>
    <property type="project" value="InterPro"/>
</dbReference>
<dbReference type="InterPro" id="IPR001611">
    <property type="entry name" value="Leu-rich_rpt"/>
</dbReference>
<dbReference type="Proteomes" id="UP001432146">
    <property type="component" value="Unassembled WGS sequence"/>
</dbReference>
<proteinExistence type="inferred from homology"/>
<evidence type="ECO:0000256" key="10">
    <source>
        <dbReference type="ARBA" id="ARBA00023180"/>
    </source>
</evidence>
<evidence type="ECO:0000256" key="9">
    <source>
        <dbReference type="ARBA" id="ARBA00023170"/>
    </source>
</evidence>
<keyword evidence="3" id="KW-0433">Leucine-rich repeat</keyword>
<dbReference type="PRINTS" id="PR01537">
    <property type="entry name" value="INTRLKN1R1F"/>
</dbReference>
<dbReference type="Gene3D" id="3.80.10.10">
    <property type="entry name" value="Ribonuclease Inhibitor"/>
    <property type="match status" value="3"/>
</dbReference>
<dbReference type="FunFam" id="3.40.50.10140:FF:000020">
    <property type="entry name" value="Blast:Protein toll"/>
    <property type="match status" value="1"/>
</dbReference>
<protein>
    <recommendedName>
        <fullName evidence="13">TIR domain-containing protein</fullName>
    </recommendedName>
</protein>
<keyword evidence="9" id="KW-0675">Receptor</keyword>
<feature type="signal peptide" evidence="12">
    <location>
        <begin position="1"/>
        <end position="21"/>
    </location>
</feature>
<dbReference type="FunFam" id="3.80.10.10:FF:001164">
    <property type="entry name" value="GH01279p"/>
    <property type="match status" value="2"/>
</dbReference>
<accession>A0AAW0ZZC4</accession>
<dbReference type="InterPro" id="IPR032675">
    <property type="entry name" value="LRR_dom_sf"/>
</dbReference>
<dbReference type="PANTHER" id="PTHR24365">
    <property type="entry name" value="TOLL-LIKE RECEPTOR"/>
    <property type="match status" value="1"/>
</dbReference>
<evidence type="ECO:0000256" key="4">
    <source>
        <dbReference type="ARBA" id="ARBA00022692"/>
    </source>
</evidence>
<dbReference type="InterPro" id="IPR000483">
    <property type="entry name" value="Cys-rich_flank_reg_C"/>
</dbReference>
<evidence type="ECO:0000256" key="1">
    <source>
        <dbReference type="ARBA" id="ARBA00004479"/>
    </source>
</evidence>
<dbReference type="PROSITE" id="PS50104">
    <property type="entry name" value="TIR"/>
    <property type="match status" value="1"/>
</dbReference>
<comment type="caution">
    <text evidence="14">The sequence shown here is derived from an EMBL/GenBank/DDBJ whole genome shotgun (WGS) entry which is preliminary data.</text>
</comment>
<dbReference type="SUPFAM" id="SSF52058">
    <property type="entry name" value="L domain-like"/>
    <property type="match status" value="3"/>
</dbReference>
<dbReference type="SUPFAM" id="SSF52200">
    <property type="entry name" value="Toll/Interleukin receptor TIR domain"/>
    <property type="match status" value="1"/>
</dbReference>
<dbReference type="SMART" id="SM00082">
    <property type="entry name" value="LRRCT"/>
    <property type="match status" value="2"/>
</dbReference>
<evidence type="ECO:0000256" key="7">
    <source>
        <dbReference type="ARBA" id="ARBA00022989"/>
    </source>
</evidence>
<dbReference type="InterPro" id="IPR003591">
    <property type="entry name" value="Leu-rich_rpt_typical-subtyp"/>
</dbReference>
<dbReference type="PANTHER" id="PTHR24365:SF541">
    <property type="entry name" value="PROTEIN TOLL-RELATED"/>
    <property type="match status" value="1"/>
</dbReference>
<dbReference type="Gene3D" id="3.40.50.10140">
    <property type="entry name" value="Toll/interleukin-1 receptor homology (TIR) domain"/>
    <property type="match status" value="1"/>
</dbReference>
<dbReference type="InterPro" id="IPR035897">
    <property type="entry name" value="Toll_tir_struct_dom_sf"/>
</dbReference>
<keyword evidence="7 11" id="KW-1133">Transmembrane helix</keyword>
<keyword evidence="4 11" id="KW-0812">Transmembrane</keyword>
<feature type="transmembrane region" description="Helical" evidence="11">
    <location>
        <begin position="790"/>
        <end position="814"/>
    </location>
</feature>
<dbReference type="Pfam" id="PF13855">
    <property type="entry name" value="LRR_8"/>
    <property type="match status" value="3"/>
</dbReference>
<feature type="domain" description="TIR" evidence="13">
    <location>
        <begin position="843"/>
        <end position="979"/>
    </location>
</feature>
<evidence type="ECO:0000256" key="11">
    <source>
        <dbReference type="SAM" id="Phobius"/>
    </source>
</evidence>
<dbReference type="SMART" id="SM00369">
    <property type="entry name" value="LRR_TYP"/>
    <property type="match status" value="14"/>
</dbReference>